<dbReference type="AlphaFoldDB" id="A0AAW1NNI7"/>
<feature type="compositionally biased region" description="Basic and acidic residues" evidence="1">
    <location>
        <begin position="1"/>
        <end position="15"/>
    </location>
</feature>
<organism evidence="2 3">
    <name type="scientific">Symbiochloris irregularis</name>
    <dbReference type="NCBI Taxonomy" id="706552"/>
    <lineage>
        <taxon>Eukaryota</taxon>
        <taxon>Viridiplantae</taxon>
        <taxon>Chlorophyta</taxon>
        <taxon>core chlorophytes</taxon>
        <taxon>Trebouxiophyceae</taxon>
        <taxon>Trebouxiales</taxon>
        <taxon>Trebouxiaceae</taxon>
        <taxon>Symbiochloris</taxon>
    </lineage>
</organism>
<name>A0AAW1NNI7_9CHLO</name>
<feature type="region of interest" description="Disordered" evidence="1">
    <location>
        <begin position="1"/>
        <end position="90"/>
    </location>
</feature>
<gene>
    <name evidence="2" type="ORF">WJX73_008224</name>
</gene>
<feature type="region of interest" description="Disordered" evidence="1">
    <location>
        <begin position="297"/>
        <end position="341"/>
    </location>
</feature>
<comment type="caution">
    <text evidence="2">The sequence shown here is derived from an EMBL/GenBank/DDBJ whole genome shotgun (WGS) entry which is preliminary data.</text>
</comment>
<reference evidence="2 3" key="1">
    <citation type="journal article" date="2024" name="Nat. Commun.">
        <title>Phylogenomics reveals the evolutionary origins of lichenization in chlorophyte algae.</title>
        <authorList>
            <person name="Puginier C."/>
            <person name="Libourel C."/>
            <person name="Otte J."/>
            <person name="Skaloud P."/>
            <person name="Haon M."/>
            <person name="Grisel S."/>
            <person name="Petersen M."/>
            <person name="Berrin J.G."/>
            <person name="Delaux P.M."/>
            <person name="Dal Grande F."/>
            <person name="Keller J."/>
        </authorList>
    </citation>
    <scope>NUCLEOTIDE SEQUENCE [LARGE SCALE GENOMIC DNA]</scope>
    <source>
        <strain evidence="2 3">SAG 2036</strain>
    </source>
</reference>
<feature type="region of interest" description="Disordered" evidence="1">
    <location>
        <begin position="354"/>
        <end position="410"/>
    </location>
</feature>
<dbReference type="Proteomes" id="UP001465755">
    <property type="component" value="Unassembled WGS sequence"/>
</dbReference>
<feature type="compositionally biased region" description="Acidic residues" evidence="1">
    <location>
        <begin position="400"/>
        <end position="410"/>
    </location>
</feature>
<evidence type="ECO:0000256" key="1">
    <source>
        <dbReference type="SAM" id="MobiDB-lite"/>
    </source>
</evidence>
<proteinExistence type="predicted"/>
<protein>
    <submittedName>
        <fullName evidence="2">Uncharacterized protein</fullName>
    </submittedName>
</protein>
<evidence type="ECO:0000313" key="3">
    <source>
        <dbReference type="Proteomes" id="UP001465755"/>
    </source>
</evidence>
<feature type="compositionally biased region" description="Basic residues" evidence="1">
    <location>
        <begin position="56"/>
        <end position="65"/>
    </location>
</feature>
<keyword evidence="3" id="KW-1185">Reference proteome</keyword>
<sequence length="410" mass="46533">MGPRRLPSDFAHHQEGSCSHQVLARQAGSSERKRSRHWDLPRLRAISDFGDTEKRRPGRPPKRSKAGRDPLKPRPPPLTPAGDPLSEWTMDNRKELAAFMVDPQKDDLFDETDFPSLALEEEQEEDDFDSRRRGQLRARFASQAPVVFSRDVDDPRLVWKDHTLQWVTEEPRYQTLEEEAKQWLWELEVESQRRKAMDIHQKHRELGASHFGLANAMGSYMQQLEDEDVANKQEEYAVPSWIRANLKIEENWDKFEHAQKLAEGGADLVAEWSEDLQERGIPDMLARWAPELLEGEKEPAHTPHPMDQYLDGTLPGADEEPEEGEQVYTPSGSTRDPVSAWGQDMKLDAVFTPAVDQTALRPDEGVIREGWASEENDPLGEALGDVSEGLESDVGPAAGFDDEDEAEMLG</sequence>
<evidence type="ECO:0000313" key="2">
    <source>
        <dbReference type="EMBL" id="KAK9792756.1"/>
    </source>
</evidence>
<accession>A0AAW1NNI7</accession>
<dbReference type="EMBL" id="JALJOQ010000158">
    <property type="protein sequence ID" value="KAK9792756.1"/>
    <property type="molecule type" value="Genomic_DNA"/>
</dbReference>